<organism evidence="1">
    <name type="scientific">Anguilla anguilla</name>
    <name type="common">European freshwater eel</name>
    <name type="synonym">Muraena anguilla</name>
    <dbReference type="NCBI Taxonomy" id="7936"/>
    <lineage>
        <taxon>Eukaryota</taxon>
        <taxon>Metazoa</taxon>
        <taxon>Chordata</taxon>
        <taxon>Craniata</taxon>
        <taxon>Vertebrata</taxon>
        <taxon>Euteleostomi</taxon>
        <taxon>Actinopterygii</taxon>
        <taxon>Neopterygii</taxon>
        <taxon>Teleostei</taxon>
        <taxon>Anguilliformes</taxon>
        <taxon>Anguillidae</taxon>
        <taxon>Anguilla</taxon>
    </lineage>
</organism>
<name>A0A0E9PII7_ANGAN</name>
<dbReference type="AlphaFoldDB" id="A0A0E9PII7"/>
<dbReference type="EMBL" id="GBXM01104263">
    <property type="protein sequence ID" value="JAH04314.1"/>
    <property type="molecule type" value="Transcribed_RNA"/>
</dbReference>
<protein>
    <submittedName>
        <fullName evidence="1">Uncharacterized protein</fullName>
    </submittedName>
</protein>
<accession>A0A0E9PII7</accession>
<reference evidence="1" key="1">
    <citation type="submission" date="2014-11" db="EMBL/GenBank/DDBJ databases">
        <authorList>
            <person name="Amaro Gonzalez C."/>
        </authorList>
    </citation>
    <scope>NUCLEOTIDE SEQUENCE</scope>
</reference>
<proteinExistence type="predicted"/>
<reference evidence="1" key="2">
    <citation type="journal article" date="2015" name="Fish Shellfish Immunol.">
        <title>Early steps in the European eel (Anguilla anguilla)-Vibrio vulnificus interaction in the gills: Role of the RtxA13 toxin.</title>
        <authorList>
            <person name="Callol A."/>
            <person name="Pajuelo D."/>
            <person name="Ebbesson L."/>
            <person name="Teles M."/>
            <person name="MacKenzie S."/>
            <person name="Amaro C."/>
        </authorList>
    </citation>
    <scope>NUCLEOTIDE SEQUENCE</scope>
</reference>
<sequence>MSNKPRFSFLSIHFESLKCIYKSNNKKETQAMFYIETTVSHPFLLFKAYCL</sequence>
<evidence type="ECO:0000313" key="1">
    <source>
        <dbReference type="EMBL" id="JAH04314.1"/>
    </source>
</evidence>